<dbReference type="CDD" id="cd01949">
    <property type="entry name" value="GGDEF"/>
    <property type="match status" value="1"/>
</dbReference>
<dbReference type="PANTHER" id="PTHR44757:SF2">
    <property type="entry name" value="BIOFILM ARCHITECTURE MAINTENANCE PROTEIN MBAA"/>
    <property type="match status" value="1"/>
</dbReference>
<dbReference type="EMBL" id="JBHRTR010000028">
    <property type="protein sequence ID" value="MFC3228253.1"/>
    <property type="molecule type" value="Genomic_DNA"/>
</dbReference>
<dbReference type="Pfam" id="PF00563">
    <property type="entry name" value="EAL"/>
    <property type="match status" value="1"/>
</dbReference>
<dbReference type="RefSeq" id="WP_379901197.1">
    <property type="nucleotide sequence ID" value="NZ_JBHRTR010000028.1"/>
</dbReference>
<evidence type="ECO:0000313" key="3">
    <source>
        <dbReference type="EMBL" id="MFC3228253.1"/>
    </source>
</evidence>
<dbReference type="SUPFAM" id="SSF55073">
    <property type="entry name" value="Nucleotide cyclase"/>
    <property type="match status" value="1"/>
</dbReference>
<dbReference type="Gene3D" id="3.30.450.40">
    <property type="match status" value="1"/>
</dbReference>
<dbReference type="PROSITE" id="PS50883">
    <property type="entry name" value="EAL"/>
    <property type="match status" value="1"/>
</dbReference>
<evidence type="ECO:0000259" key="1">
    <source>
        <dbReference type="PROSITE" id="PS50883"/>
    </source>
</evidence>
<dbReference type="InterPro" id="IPR029016">
    <property type="entry name" value="GAF-like_dom_sf"/>
</dbReference>
<keyword evidence="4" id="KW-1185">Reference proteome</keyword>
<dbReference type="Pfam" id="PF00990">
    <property type="entry name" value="GGDEF"/>
    <property type="match status" value="1"/>
</dbReference>
<dbReference type="CDD" id="cd01948">
    <property type="entry name" value="EAL"/>
    <property type="match status" value="1"/>
</dbReference>
<organism evidence="3 4">
    <name type="scientific">Marinibaculum pumilum</name>
    <dbReference type="NCBI Taxonomy" id="1766165"/>
    <lineage>
        <taxon>Bacteria</taxon>
        <taxon>Pseudomonadati</taxon>
        <taxon>Pseudomonadota</taxon>
        <taxon>Alphaproteobacteria</taxon>
        <taxon>Rhodospirillales</taxon>
        <taxon>Rhodospirillaceae</taxon>
        <taxon>Marinibaculum</taxon>
    </lineage>
</organism>
<dbReference type="Gene3D" id="3.20.20.450">
    <property type="entry name" value="EAL domain"/>
    <property type="match status" value="1"/>
</dbReference>
<dbReference type="InterPro" id="IPR035919">
    <property type="entry name" value="EAL_sf"/>
</dbReference>
<evidence type="ECO:0000259" key="2">
    <source>
        <dbReference type="PROSITE" id="PS50887"/>
    </source>
</evidence>
<dbReference type="InterPro" id="IPR052155">
    <property type="entry name" value="Biofilm_reg_signaling"/>
</dbReference>
<comment type="caution">
    <text evidence="3">The sequence shown here is derived from an EMBL/GenBank/DDBJ whole genome shotgun (WGS) entry which is preliminary data.</text>
</comment>
<dbReference type="SMART" id="SM00052">
    <property type="entry name" value="EAL"/>
    <property type="match status" value="1"/>
</dbReference>
<dbReference type="NCBIfam" id="TIGR00254">
    <property type="entry name" value="GGDEF"/>
    <property type="match status" value="1"/>
</dbReference>
<dbReference type="SUPFAM" id="SSF141868">
    <property type="entry name" value="EAL domain-like"/>
    <property type="match status" value="1"/>
</dbReference>
<dbReference type="Gene3D" id="3.30.70.270">
    <property type="match status" value="1"/>
</dbReference>
<evidence type="ECO:0000313" key="4">
    <source>
        <dbReference type="Proteomes" id="UP001595528"/>
    </source>
</evidence>
<dbReference type="PROSITE" id="PS50887">
    <property type="entry name" value="GGDEF"/>
    <property type="match status" value="1"/>
</dbReference>
<dbReference type="PANTHER" id="PTHR44757">
    <property type="entry name" value="DIGUANYLATE CYCLASE DGCP"/>
    <property type="match status" value="1"/>
</dbReference>
<dbReference type="InterPro" id="IPR029787">
    <property type="entry name" value="Nucleotide_cyclase"/>
</dbReference>
<gene>
    <name evidence="3" type="ORF">ACFOGJ_13490</name>
</gene>
<dbReference type="Proteomes" id="UP001595528">
    <property type="component" value="Unassembled WGS sequence"/>
</dbReference>
<dbReference type="SUPFAM" id="SSF55781">
    <property type="entry name" value="GAF domain-like"/>
    <property type="match status" value="1"/>
</dbReference>
<dbReference type="InterPro" id="IPR000160">
    <property type="entry name" value="GGDEF_dom"/>
</dbReference>
<dbReference type="InterPro" id="IPR043128">
    <property type="entry name" value="Rev_trsase/Diguanyl_cyclase"/>
</dbReference>
<accession>A0ABV7L0R1</accession>
<reference evidence="4" key="1">
    <citation type="journal article" date="2019" name="Int. J. Syst. Evol. Microbiol.">
        <title>The Global Catalogue of Microorganisms (GCM) 10K type strain sequencing project: providing services to taxonomists for standard genome sequencing and annotation.</title>
        <authorList>
            <consortium name="The Broad Institute Genomics Platform"/>
            <consortium name="The Broad Institute Genome Sequencing Center for Infectious Disease"/>
            <person name="Wu L."/>
            <person name="Ma J."/>
        </authorList>
    </citation>
    <scope>NUCLEOTIDE SEQUENCE [LARGE SCALE GENOMIC DNA]</scope>
    <source>
        <strain evidence="4">KCTC 42964</strain>
    </source>
</reference>
<feature type="domain" description="GGDEF" evidence="2">
    <location>
        <begin position="238"/>
        <end position="371"/>
    </location>
</feature>
<dbReference type="InterPro" id="IPR001633">
    <property type="entry name" value="EAL_dom"/>
</dbReference>
<feature type="domain" description="EAL" evidence="1">
    <location>
        <begin position="380"/>
        <end position="634"/>
    </location>
</feature>
<protein>
    <submittedName>
        <fullName evidence="3">Bifunctional diguanylate cyclase/phosphodiesterase</fullName>
    </submittedName>
</protein>
<dbReference type="SMART" id="SM00267">
    <property type="entry name" value="GGDEF"/>
    <property type="match status" value="1"/>
</dbReference>
<proteinExistence type="predicted"/>
<name>A0ABV7L0R1_9PROT</name>
<sequence length="645" mass="71299">METAEELREALVECRRELDALRLEGRHSRMLLDAIGSLLTSTLDDDPFEVLFRALEIVFTFSRLLVLAEQEGEAGELHCIAAHPGGLRGSTWPVGRLFGKVLNGRVSTTLDNAALPEWQGDLPAGLSPAQPALYLPMRVRERRGMLVLLREEGGPGFDRGDVALARNFSLLASAAFAALYTRQRELESRRLRQLTERLQRSEKALAHRAYFDQLTGLPNRQTIEERVQEAIAGLPEGESLALAFIDIDDFKKVNDFHNHSVGDALLIAVAERIRRAVRGRDVLGRISGDEFVLMLVAPGDRQQTAVIVDRIVEQLRQPFRVEGRELFTSASIGVSTYPEHGSDYEALRRNADLAMYRAKKFAKGSACFFDTWLGDATSARMQLEQDLRVAVRERRFRCAFQPKLALATGAVAGFEALVRWQDNAGSMRAPGAFLPVATEMGLLNEISEIVLEEIQDSLEALDRRFGGGTRISVNVAASQVSDAIFMDRLIGRIIDSGRRERFVLEITEEAVVQPEPFVTSILPILRREGIGLSIDDFGTGYSSFSVLADITADELKVDRSYITAIQDRPRSQGILRAVDSLGAALGMAVVAEGVETAEELDYLQRHTGIGFVQGYHFCRPMLLPDLVAAELPEVAVPAAARRMAT</sequence>